<dbReference type="AlphaFoldDB" id="K0S7G8"/>
<dbReference type="InterPro" id="IPR002110">
    <property type="entry name" value="Ankyrin_rpt"/>
</dbReference>
<sequence length="233" mass="24793">MCGKIQRTGRDILQNSAGWDGVMVMGVMGDGRCYGRCWLQERSGLGVSYVPRVLPMDKVQTAVKSGDMKALEACILLAKTVPTFDLNGEDENGVTGLIEACIAGNEEMVSLLLEAGCPAQPPGGFRHSPLRGATVCGQAHLIPLLLNAGADPNALSEGNRTPLMGACFLRKGVDESKSALCVKALLSDERTDPTIRNSFGESALDLAKIRGYIESITLVEEALEAWEKKVGLG</sequence>
<keyword evidence="2 3" id="KW-0040">ANK repeat</keyword>
<reference evidence="4 5" key="1">
    <citation type="journal article" date="2012" name="Genome Biol.">
        <title>Genome and low-iron response of an oceanic diatom adapted to chronic iron limitation.</title>
        <authorList>
            <person name="Lommer M."/>
            <person name="Specht M."/>
            <person name="Roy A.S."/>
            <person name="Kraemer L."/>
            <person name="Andreson R."/>
            <person name="Gutowska M.A."/>
            <person name="Wolf J."/>
            <person name="Bergner S.V."/>
            <person name="Schilhabel M.B."/>
            <person name="Klostermeier U.C."/>
            <person name="Beiko R.G."/>
            <person name="Rosenstiel P."/>
            <person name="Hippler M."/>
            <person name="Laroche J."/>
        </authorList>
    </citation>
    <scope>NUCLEOTIDE SEQUENCE [LARGE SCALE GENOMIC DNA]</scope>
    <source>
        <strain evidence="4 5">CCMP1005</strain>
    </source>
</reference>
<keyword evidence="5" id="KW-1185">Reference proteome</keyword>
<dbReference type="PANTHER" id="PTHR24171">
    <property type="entry name" value="ANKYRIN REPEAT DOMAIN-CONTAINING PROTEIN 39-RELATED"/>
    <property type="match status" value="1"/>
</dbReference>
<name>K0S7G8_THAOC</name>
<evidence type="ECO:0000256" key="1">
    <source>
        <dbReference type="ARBA" id="ARBA00022737"/>
    </source>
</evidence>
<evidence type="ECO:0000256" key="2">
    <source>
        <dbReference type="ARBA" id="ARBA00023043"/>
    </source>
</evidence>
<keyword evidence="1" id="KW-0677">Repeat</keyword>
<feature type="repeat" description="ANK" evidence="3">
    <location>
        <begin position="125"/>
        <end position="157"/>
    </location>
</feature>
<organism evidence="4 5">
    <name type="scientific">Thalassiosira oceanica</name>
    <name type="common">Marine diatom</name>
    <dbReference type="NCBI Taxonomy" id="159749"/>
    <lineage>
        <taxon>Eukaryota</taxon>
        <taxon>Sar</taxon>
        <taxon>Stramenopiles</taxon>
        <taxon>Ochrophyta</taxon>
        <taxon>Bacillariophyta</taxon>
        <taxon>Coscinodiscophyceae</taxon>
        <taxon>Thalassiosirophycidae</taxon>
        <taxon>Thalassiosirales</taxon>
        <taxon>Thalassiosiraceae</taxon>
        <taxon>Thalassiosira</taxon>
    </lineage>
</organism>
<dbReference type="PROSITE" id="PS50088">
    <property type="entry name" value="ANK_REPEAT"/>
    <property type="match status" value="1"/>
</dbReference>
<dbReference type="Proteomes" id="UP000266841">
    <property type="component" value="Unassembled WGS sequence"/>
</dbReference>
<dbReference type="OrthoDB" id="79700at2759"/>
<dbReference type="eggNOG" id="KOG4177">
    <property type="taxonomic scope" value="Eukaryota"/>
</dbReference>
<gene>
    <name evidence="4" type="ORF">THAOC_18707</name>
</gene>
<proteinExistence type="predicted"/>
<dbReference type="SMART" id="SM00248">
    <property type="entry name" value="ANK"/>
    <property type="match status" value="3"/>
</dbReference>
<evidence type="ECO:0000313" key="4">
    <source>
        <dbReference type="EMBL" id="EJK60879.1"/>
    </source>
</evidence>
<dbReference type="SUPFAM" id="SSF48403">
    <property type="entry name" value="Ankyrin repeat"/>
    <property type="match status" value="1"/>
</dbReference>
<dbReference type="Pfam" id="PF12796">
    <property type="entry name" value="Ank_2"/>
    <property type="match status" value="1"/>
</dbReference>
<evidence type="ECO:0000313" key="5">
    <source>
        <dbReference type="Proteomes" id="UP000266841"/>
    </source>
</evidence>
<accession>K0S7G8</accession>
<protein>
    <submittedName>
        <fullName evidence="4">Uncharacterized protein</fullName>
    </submittedName>
</protein>
<comment type="caution">
    <text evidence="4">The sequence shown here is derived from an EMBL/GenBank/DDBJ whole genome shotgun (WGS) entry which is preliminary data.</text>
</comment>
<dbReference type="EMBL" id="AGNL01020620">
    <property type="protein sequence ID" value="EJK60879.1"/>
    <property type="molecule type" value="Genomic_DNA"/>
</dbReference>
<dbReference type="InterPro" id="IPR036770">
    <property type="entry name" value="Ankyrin_rpt-contain_sf"/>
</dbReference>
<dbReference type="Gene3D" id="1.25.40.20">
    <property type="entry name" value="Ankyrin repeat-containing domain"/>
    <property type="match status" value="1"/>
</dbReference>
<evidence type="ECO:0000256" key="3">
    <source>
        <dbReference type="PROSITE-ProRule" id="PRU00023"/>
    </source>
</evidence>